<feature type="transmembrane region" description="Helical" evidence="1">
    <location>
        <begin position="54"/>
        <end position="73"/>
    </location>
</feature>
<accession>A0ABS0KZG2</accession>
<keyword evidence="1" id="KW-0472">Membrane</keyword>
<keyword evidence="1" id="KW-0812">Transmembrane</keyword>
<gene>
    <name evidence="2" type="ORF">I5L79_06035</name>
</gene>
<dbReference type="EMBL" id="JADWYK010000003">
    <property type="protein sequence ID" value="MBG8553095.1"/>
    <property type="molecule type" value="Genomic_DNA"/>
</dbReference>
<keyword evidence="1" id="KW-1133">Transmembrane helix</keyword>
<reference evidence="2 3" key="1">
    <citation type="submission" date="2020-11" db="EMBL/GenBank/DDBJ databases">
        <title>Hymenobacter sp.</title>
        <authorList>
            <person name="Kim M.K."/>
        </authorList>
    </citation>
    <scope>NUCLEOTIDE SEQUENCE [LARGE SCALE GENOMIC DNA]</scope>
    <source>
        <strain evidence="2 3">BT594</strain>
    </source>
</reference>
<dbReference type="Proteomes" id="UP000601099">
    <property type="component" value="Unassembled WGS sequence"/>
</dbReference>
<evidence type="ECO:0000313" key="2">
    <source>
        <dbReference type="EMBL" id="MBG8553095.1"/>
    </source>
</evidence>
<evidence type="ECO:0000256" key="1">
    <source>
        <dbReference type="SAM" id="Phobius"/>
    </source>
</evidence>
<dbReference type="RefSeq" id="WP_196954129.1">
    <property type="nucleotide sequence ID" value="NZ_JADWYK010000003.1"/>
</dbReference>
<organism evidence="2 3">
    <name type="scientific">Hymenobacter guriensis</name>
    <dbReference type="NCBI Taxonomy" id="2793065"/>
    <lineage>
        <taxon>Bacteria</taxon>
        <taxon>Pseudomonadati</taxon>
        <taxon>Bacteroidota</taxon>
        <taxon>Cytophagia</taxon>
        <taxon>Cytophagales</taxon>
        <taxon>Hymenobacteraceae</taxon>
        <taxon>Hymenobacter</taxon>
    </lineage>
</organism>
<protein>
    <recommendedName>
        <fullName evidence="4">Recombination associated protein RdgC</fullName>
    </recommendedName>
</protein>
<evidence type="ECO:0008006" key="4">
    <source>
        <dbReference type="Google" id="ProtNLM"/>
    </source>
</evidence>
<evidence type="ECO:0000313" key="3">
    <source>
        <dbReference type="Proteomes" id="UP000601099"/>
    </source>
</evidence>
<keyword evidence="3" id="KW-1185">Reference proteome</keyword>
<sequence length="92" mass="10154">MSTELTQEDLEKILPEDIARTFESAYHVFQGNTEHVEDLLKHGAVLLRKASQRFSSTQVILGVAVLAIGAVLLTKRAADAIQEHSDQEHSEA</sequence>
<proteinExistence type="predicted"/>
<name>A0ABS0KZG2_9BACT</name>
<comment type="caution">
    <text evidence="2">The sequence shown here is derived from an EMBL/GenBank/DDBJ whole genome shotgun (WGS) entry which is preliminary data.</text>
</comment>